<evidence type="ECO:0000256" key="1">
    <source>
        <dbReference type="SAM" id="MobiDB-lite"/>
    </source>
</evidence>
<keyword evidence="2" id="KW-0812">Transmembrane</keyword>
<proteinExistence type="predicted"/>
<name>A0A8D8CNZ1_CULPI</name>
<keyword evidence="2" id="KW-1133">Transmembrane helix</keyword>
<protein>
    <submittedName>
        <fullName evidence="3">(northern house mosquito) hypothetical protein</fullName>
    </submittedName>
</protein>
<accession>A0A8D8CNZ1</accession>
<dbReference type="EMBL" id="HBUE01134091">
    <property type="protein sequence ID" value="CAG6497829.1"/>
    <property type="molecule type" value="Transcribed_RNA"/>
</dbReference>
<feature type="region of interest" description="Disordered" evidence="1">
    <location>
        <begin position="139"/>
        <end position="158"/>
    </location>
</feature>
<keyword evidence="2" id="KW-0472">Membrane</keyword>
<evidence type="ECO:0000313" key="3">
    <source>
        <dbReference type="EMBL" id="CAG6497829.1"/>
    </source>
</evidence>
<evidence type="ECO:0000256" key="2">
    <source>
        <dbReference type="SAM" id="Phobius"/>
    </source>
</evidence>
<dbReference type="AlphaFoldDB" id="A0A8D8CNZ1"/>
<feature type="transmembrane region" description="Helical" evidence="2">
    <location>
        <begin position="22"/>
        <end position="45"/>
    </location>
</feature>
<reference evidence="3" key="1">
    <citation type="submission" date="2021-05" db="EMBL/GenBank/DDBJ databases">
        <authorList>
            <person name="Alioto T."/>
            <person name="Alioto T."/>
            <person name="Gomez Garrido J."/>
        </authorList>
    </citation>
    <scope>NUCLEOTIDE SEQUENCE</scope>
</reference>
<sequence>MAQNFTCFEFRNLLLNSPFICYFFFNLFSLFHEYCLTFILLFYYYNIWSTLLLQSCFPLFRVGSNFLHFFPFSDFLSPTTQLSSRLCGHPTTVGFLHSKFLSWCWPEPSKLGPPQGKRFWNNPDFSSRLQKYLNTEHGRKKSENLQQVRPEQLPLGNR</sequence>
<organism evidence="3">
    <name type="scientific">Culex pipiens</name>
    <name type="common">House mosquito</name>
    <dbReference type="NCBI Taxonomy" id="7175"/>
    <lineage>
        <taxon>Eukaryota</taxon>
        <taxon>Metazoa</taxon>
        <taxon>Ecdysozoa</taxon>
        <taxon>Arthropoda</taxon>
        <taxon>Hexapoda</taxon>
        <taxon>Insecta</taxon>
        <taxon>Pterygota</taxon>
        <taxon>Neoptera</taxon>
        <taxon>Endopterygota</taxon>
        <taxon>Diptera</taxon>
        <taxon>Nematocera</taxon>
        <taxon>Culicoidea</taxon>
        <taxon>Culicidae</taxon>
        <taxon>Culicinae</taxon>
        <taxon>Culicini</taxon>
        <taxon>Culex</taxon>
        <taxon>Culex</taxon>
    </lineage>
</organism>